<organism evidence="1 2">
    <name type="scientific">Nesidiocoris tenuis</name>
    <dbReference type="NCBI Taxonomy" id="355587"/>
    <lineage>
        <taxon>Eukaryota</taxon>
        <taxon>Metazoa</taxon>
        <taxon>Ecdysozoa</taxon>
        <taxon>Arthropoda</taxon>
        <taxon>Hexapoda</taxon>
        <taxon>Insecta</taxon>
        <taxon>Pterygota</taxon>
        <taxon>Neoptera</taxon>
        <taxon>Paraneoptera</taxon>
        <taxon>Hemiptera</taxon>
        <taxon>Heteroptera</taxon>
        <taxon>Panheteroptera</taxon>
        <taxon>Cimicomorpha</taxon>
        <taxon>Miridae</taxon>
        <taxon>Dicyphina</taxon>
        <taxon>Nesidiocoris</taxon>
    </lineage>
</organism>
<evidence type="ECO:0000313" key="2">
    <source>
        <dbReference type="Proteomes" id="UP001307889"/>
    </source>
</evidence>
<gene>
    <name evidence="1" type="ORF">NTJ_02458</name>
</gene>
<evidence type="ECO:0000313" key="1">
    <source>
        <dbReference type="EMBL" id="BES89651.1"/>
    </source>
</evidence>
<protein>
    <recommendedName>
        <fullName evidence="3">Secreted protein</fullName>
    </recommendedName>
</protein>
<accession>A0ABN7ABF7</accession>
<evidence type="ECO:0008006" key="3">
    <source>
        <dbReference type="Google" id="ProtNLM"/>
    </source>
</evidence>
<sequence length="102" mass="11590">MDFSRRLLLLLLLLLLPIFRRNFFSNLFLFFFTSFPAFRYTEYVPEPPASSRQGSLLYTLDVNQSGCEGEGAATPLLHLRSSPYPPSAVGGLLLLYKVELRT</sequence>
<keyword evidence="2" id="KW-1185">Reference proteome</keyword>
<dbReference type="EMBL" id="AP028909">
    <property type="protein sequence ID" value="BES89651.1"/>
    <property type="molecule type" value="Genomic_DNA"/>
</dbReference>
<name>A0ABN7ABF7_9HEMI</name>
<dbReference type="Proteomes" id="UP001307889">
    <property type="component" value="Chromosome 1"/>
</dbReference>
<reference evidence="1 2" key="1">
    <citation type="submission" date="2023-09" db="EMBL/GenBank/DDBJ databases">
        <title>Nesidiocoris tenuis whole genome shotgun sequence.</title>
        <authorList>
            <person name="Shibata T."/>
            <person name="Shimoda M."/>
            <person name="Kobayashi T."/>
            <person name="Uehara T."/>
        </authorList>
    </citation>
    <scope>NUCLEOTIDE SEQUENCE [LARGE SCALE GENOMIC DNA]</scope>
    <source>
        <strain evidence="1 2">Japan</strain>
    </source>
</reference>
<proteinExistence type="predicted"/>